<evidence type="ECO:0000259" key="6">
    <source>
        <dbReference type="Pfam" id="PF03755"/>
    </source>
</evidence>
<evidence type="ECO:0000256" key="5">
    <source>
        <dbReference type="ARBA" id="ARBA00035648"/>
    </source>
</evidence>
<evidence type="ECO:0000256" key="1">
    <source>
        <dbReference type="ARBA" id="ARBA00001968"/>
    </source>
</evidence>
<evidence type="ECO:0000256" key="3">
    <source>
        <dbReference type="ARBA" id="ARBA00022759"/>
    </source>
</evidence>
<evidence type="ECO:0000313" key="9">
    <source>
        <dbReference type="Proteomes" id="UP000886818"/>
    </source>
</evidence>
<keyword evidence="4" id="KW-0378">Hydrolase</keyword>
<dbReference type="RefSeq" id="WP_218282553.1">
    <property type="nucleotide sequence ID" value="NZ_CP078093.1"/>
</dbReference>
<evidence type="ECO:0000256" key="2">
    <source>
        <dbReference type="ARBA" id="ARBA00022722"/>
    </source>
</evidence>
<dbReference type="Pfam" id="PF08340">
    <property type="entry name" value="YicC-like_C"/>
    <property type="match status" value="1"/>
</dbReference>
<name>A0ABX8RD64_9CLOT</name>
<keyword evidence="9" id="KW-1185">Reference proteome</keyword>
<sequence length="293" mass="34070">MIKSMTGFGRGEAKDIERQFVVEIKSVNHRYNDIVIRMPKRLIYLEDQLKNLIKEYIKRGRVEVYITLENIGDTDTRISVNEPLAKQYIDCLKRIKDEFSVLDDISVSLVSKFPDVIKVSPKEEDEDAVWNCLKEAVSNALQKLMKMRASEGVKLAEDINNRCTYIADIVNKIENRSPSVVLEYKQRLYDRIRELLDDDVEIDENRLSMEVALFADKCSITEEIVRLKSHVDQLKKTLKESHPIGRKLDFLIQEMNREINTVGSKSSDLEITNYVVDIKSELEKIREQVQNIE</sequence>
<feature type="domain" description="Endoribonuclease YicC-like N-terminal" evidence="6">
    <location>
        <begin position="2"/>
        <end position="156"/>
    </location>
</feature>
<comment type="similarity">
    <text evidence="5">Belongs to the YicC/YloC family.</text>
</comment>
<feature type="domain" description="Endoribonuclease YicC-like C-terminal" evidence="7">
    <location>
        <begin position="173"/>
        <end position="293"/>
    </location>
</feature>
<proteinExistence type="inferred from homology"/>
<comment type="cofactor">
    <cofactor evidence="1">
        <name>a divalent metal cation</name>
        <dbReference type="ChEBI" id="CHEBI:60240"/>
    </cofactor>
</comment>
<organism evidence="8 9">
    <name type="scientific">Crassaminicella indica</name>
    <dbReference type="NCBI Taxonomy" id="2855394"/>
    <lineage>
        <taxon>Bacteria</taxon>
        <taxon>Bacillati</taxon>
        <taxon>Bacillota</taxon>
        <taxon>Clostridia</taxon>
        <taxon>Eubacteriales</taxon>
        <taxon>Clostridiaceae</taxon>
        <taxon>Crassaminicella</taxon>
    </lineage>
</organism>
<evidence type="ECO:0000256" key="4">
    <source>
        <dbReference type="ARBA" id="ARBA00022801"/>
    </source>
</evidence>
<keyword evidence="2" id="KW-0540">Nuclease</keyword>
<dbReference type="NCBIfam" id="TIGR00255">
    <property type="entry name" value="YicC/YloC family endoribonuclease"/>
    <property type="match status" value="1"/>
</dbReference>
<dbReference type="PANTHER" id="PTHR30636:SF3">
    <property type="entry name" value="UPF0701 PROTEIN YICC"/>
    <property type="match status" value="1"/>
</dbReference>
<dbReference type="InterPro" id="IPR013527">
    <property type="entry name" value="YicC-like_N"/>
</dbReference>
<dbReference type="EMBL" id="CP078093">
    <property type="protein sequence ID" value="QXM05855.1"/>
    <property type="molecule type" value="Genomic_DNA"/>
</dbReference>
<dbReference type="InterPro" id="IPR013551">
    <property type="entry name" value="YicC-like_C"/>
</dbReference>
<dbReference type="PANTHER" id="PTHR30636">
    <property type="entry name" value="UPF0701 PROTEIN YICC"/>
    <property type="match status" value="1"/>
</dbReference>
<gene>
    <name evidence="8" type="ORF">KVH43_10895</name>
</gene>
<dbReference type="InterPro" id="IPR005229">
    <property type="entry name" value="YicC/YloC-like"/>
</dbReference>
<dbReference type="Proteomes" id="UP000886818">
    <property type="component" value="Chromosome"/>
</dbReference>
<evidence type="ECO:0000313" key="8">
    <source>
        <dbReference type="EMBL" id="QXM05855.1"/>
    </source>
</evidence>
<protein>
    <submittedName>
        <fullName evidence="8">YicC family protein</fullName>
    </submittedName>
</protein>
<evidence type="ECO:0000259" key="7">
    <source>
        <dbReference type="Pfam" id="PF08340"/>
    </source>
</evidence>
<accession>A0ABX8RD64</accession>
<dbReference type="Pfam" id="PF03755">
    <property type="entry name" value="YicC-like_N"/>
    <property type="match status" value="1"/>
</dbReference>
<keyword evidence="3" id="KW-0255">Endonuclease</keyword>
<reference evidence="8" key="1">
    <citation type="submission" date="2021-07" db="EMBL/GenBank/DDBJ databases">
        <title>Complete genome sequence of Crassaminicella sp. 143-21, isolated from a deep-sea hydrothermal vent.</title>
        <authorList>
            <person name="Li X."/>
        </authorList>
    </citation>
    <scope>NUCLEOTIDE SEQUENCE</scope>
    <source>
        <strain evidence="8">143-21</strain>
    </source>
</reference>